<proteinExistence type="predicted"/>
<dbReference type="AlphaFoldDB" id="A0A8U0MWV4"/>
<reference evidence="4" key="1">
    <citation type="submission" date="2025-08" db="UniProtKB">
        <authorList>
            <consortium name="RefSeq"/>
        </authorList>
    </citation>
    <scope>IDENTIFICATION</scope>
    <source>
        <tissue evidence="4">Brain</tissue>
    </source>
</reference>
<keyword evidence="1" id="KW-0175">Coiled coil</keyword>
<protein>
    <submittedName>
        <fullName evidence="4">Coiled-coil domain-containing protein 122 isoform X1</fullName>
    </submittedName>
</protein>
<evidence type="ECO:0000313" key="3">
    <source>
        <dbReference type="Proteomes" id="UP000000715"/>
    </source>
</evidence>
<feature type="coiled-coil region" evidence="1">
    <location>
        <begin position="226"/>
        <end position="453"/>
    </location>
</feature>
<accession>A0A8U0MWV4</accession>
<organism evidence="3 4">
    <name type="scientific">Mustela putorius furo</name>
    <name type="common">European domestic ferret</name>
    <name type="synonym">Mustela furo</name>
    <dbReference type="NCBI Taxonomy" id="9669"/>
    <lineage>
        <taxon>Eukaryota</taxon>
        <taxon>Metazoa</taxon>
        <taxon>Chordata</taxon>
        <taxon>Craniata</taxon>
        <taxon>Vertebrata</taxon>
        <taxon>Euteleostomi</taxon>
        <taxon>Mammalia</taxon>
        <taxon>Eutheria</taxon>
        <taxon>Laurasiatheria</taxon>
        <taxon>Carnivora</taxon>
        <taxon>Caniformia</taxon>
        <taxon>Musteloidea</taxon>
        <taxon>Mustelidae</taxon>
        <taxon>Mustelinae</taxon>
        <taxon>Mustela</taxon>
    </lineage>
</organism>
<dbReference type="KEGG" id="mpuf:101678270"/>
<gene>
    <name evidence="4" type="primary">CCDC122</name>
</gene>
<keyword evidence="3" id="KW-1185">Reference proteome</keyword>
<evidence type="ECO:0000256" key="1">
    <source>
        <dbReference type="SAM" id="Coils"/>
    </source>
</evidence>
<feature type="compositionally biased region" description="Polar residues" evidence="2">
    <location>
        <begin position="17"/>
        <end position="29"/>
    </location>
</feature>
<name>A0A8U0MWV4_MUSPF</name>
<sequence>MPSAGRFPRPACGRSASACTLQASASSETPGRRHLPTPHLEPGRNPEATTVAPGVLSLTRDSAAAAPGPPHPPHRRPTTGAPPDVGTTAGAQRLRRTGLRQAGDLQGGASGEEGWVRRGAGGKPEKSPAPAPAAASAVPGQRSPSRPSYAARLRQEKQEPEPSSRSQPGLKKVNQKERKIQSRMSGNKERKSQGVPEEALANQGTSSLTDAVEQVAKQQQSQTSEIEKNKKVLFHLQNELHDLEKQIASVSAETKEIEKQICQQDAAIENAKLQCGNLETQIKSLHTENVKLKFDIEAAQEDFEEHKLRYNEYYAKIKEHKVSLGAIESKWSFMTVLHEKRDLVKKLKKMKEELMQNLQNPGGNHIKQLQEDITELKDKIITVKESITEKTCFLEEEKKTHEKLRKEIEVQHKRYGAILKRLHCQVNKIQSNKRQWQWNIHQLEKTAAELRKRIGMKD</sequence>
<dbReference type="GeneID" id="101678270"/>
<dbReference type="CTD" id="160857"/>
<feature type="compositionally biased region" description="Basic and acidic residues" evidence="2">
    <location>
        <begin position="174"/>
        <end position="192"/>
    </location>
</feature>
<dbReference type="RefSeq" id="XP_004759303.1">
    <property type="nucleotide sequence ID" value="XM_004759246.3"/>
</dbReference>
<feature type="compositionally biased region" description="Basic and acidic residues" evidence="2">
    <location>
        <begin position="153"/>
        <end position="162"/>
    </location>
</feature>
<dbReference type="OrthoDB" id="9881749at2759"/>
<feature type="region of interest" description="Disordered" evidence="2">
    <location>
        <begin position="1"/>
        <end position="211"/>
    </location>
</feature>
<evidence type="ECO:0000256" key="2">
    <source>
        <dbReference type="SAM" id="MobiDB-lite"/>
    </source>
</evidence>
<dbReference type="Proteomes" id="UP000000715">
    <property type="component" value="Unplaced"/>
</dbReference>
<evidence type="ECO:0000313" key="4">
    <source>
        <dbReference type="RefSeq" id="XP_004759303.1"/>
    </source>
</evidence>